<dbReference type="EC" id="1.3.5.2" evidence="5"/>
<dbReference type="PANTHER" id="PTHR48109:SF4">
    <property type="entry name" value="DIHYDROOROTATE DEHYDROGENASE (QUINONE), MITOCHONDRIAL"/>
    <property type="match status" value="1"/>
</dbReference>
<dbReference type="GO" id="GO:0044205">
    <property type="term" value="P:'de novo' UMP biosynthetic process"/>
    <property type="evidence" value="ECO:0007669"/>
    <property type="project" value="UniProtKB-UniPathway"/>
</dbReference>
<reference evidence="16" key="1">
    <citation type="journal article" date="2020" name="Stud. Mycol.">
        <title>101 Dothideomycetes genomes: a test case for predicting lifestyles and emergence of pathogens.</title>
        <authorList>
            <person name="Haridas S."/>
            <person name="Albert R."/>
            <person name="Binder M."/>
            <person name="Bloem J."/>
            <person name="Labutti K."/>
            <person name="Salamov A."/>
            <person name="Andreopoulos B."/>
            <person name="Baker S."/>
            <person name="Barry K."/>
            <person name="Bills G."/>
            <person name="Bluhm B."/>
            <person name="Cannon C."/>
            <person name="Castanera R."/>
            <person name="Culley D."/>
            <person name="Daum C."/>
            <person name="Ezra D."/>
            <person name="Gonzalez J."/>
            <person name="Henrissat B."/>
            <person name="Kuo A."/>
            <person name="Liang C."/>
            <person name="Lipzen A."/>
            <person name="Lutzoni F."/>
            <person name="Magnuson J."/>
            <person name="Mondo S."/>
            <person name="Nolan M."/>
            <person name="Ohm R."/>
            <person name="Pangilinan J."/>
            <person name="Park H.-J."/>
            <person name="Ramirez L."/>
            <person name="Alfaro M."/>
            <person name="Sun H."/>
            <person name="Tritt A."/>
            <person name="Yoshinaga Y."/>
            <person name="Zwiers L.-H."/>
            <person name="Turgeon B."/>
            <person name="Goodwin S."/>
            <person name="Spatafora J."/>
            <person name="Crous P."/>
            <person name="Grigoriev I."/>
        </authorList>
    </citation>
    <scope>NUCLEOTIDE SEQUENCE</scope>
    <source>
        <strain evidence="16">CBS 480.64</strain>
    </source>
</reference>
<protein>
    <recommendedName>
        <fullName evidence="6">Dihydroorotate dehydrogenase (quinone), mitochondrial</fullName>
        <ecNumber evidence="5">1.3.5.2</ecNumber>
    </recommendedName>
    <alternativeName>
        <fullName evidence="11">Dihydroorotate oxidase</fullName>
    </alternativeName>
</protein>
<keyword evidence="14" id="KW-0812">Transmembrane</keyword>
<evidence type="ECO:0000256" key="1">
    <source>
        <dbReference type="ARBA" id="ARBA00001917"/>
    </source>
</evidence>
<dbReference type="NCBIfam" id="TIGR01036">
    <property type="entry name" value="pyrD_sub2"/>
    <property type="match status" value="1"/>
</dbReference>
<gene>
    <name evidence="16" type="ORF">K470DRAFT_279621</name>
</gene>
<comment type="catalytic activity">
    <reaction evidence="12">
        <text>(S)-dihydroorotate + a quinone = orotate + a quinol</text>
        <dbReference type="Rhea" id="RHEA:30187"/>
        <dbReference type="ChEBI" id="CHEBI:24646"/>
        <dbReference type="ChEBI" id="CHEBI:30839"/>
        <dbReference type="ChEBI" id="CHEBI:30864"/>
        <dbReference type="ChEBI" id="CHEBI:132124"/>
        <dbReference type="EC" id="1.3.5.2"/>
    </reaction>
</comment>
<feature type="region of interest" description="Disordered" evidence="13">
    <location>
        <begin position="338"/>
        <end position="370"/>
    </location>
</feature>
<comment type="cofactor">
    <cofactor evidence="1">
        <name>FMN</name>
        <dbReference type="ChEBI" id="CHEBI:58210"/>
    </cofactor>
</comment>
<evidence type="ECO:0000256" key="12">
    <source>
        <dbReference type="ARBA" id="ARBA00048639"/>
    </source>
</evidence>
<comment type="similarity">
    <text evidence="4">Belongs to the dihydroorotate dehydrogenase family. Type 2 subfamily.</text>
</comment>
<dbReference type="SUPFAM" id="SSF51395">
    <property type="entry name" value="FMN-linked oxidoreductases"/>
    <property type="match status" value="1"/>
</dbReference>
<evidence type="ECO:0000259" key="15">
    <source>
        <dbReference type="Pfam" id="PF01180"/>
    </source>
</evidence>
<evidence type="ECO:0000313" key="16">
    <source>
        <dbReference type="EMBL" id="KAF2864351.1"/>
    </source>
</evidence>
<keyword evidence="9" id="KW-0560">Oxidoreductase</keyword>
<evidence type="ECO:0000256" key="10">
    <source>
        <dbReference type="ARBA" id="ARBA00023136"/>
    </source>
</evidence>
<dbReference type="GO" id="GO:0106430">
    <property type="term" value="F:dihydroorotate dehydrogenase (quinone) activity"/>
    <property type="evidence" value="ECO:0007669"/>
    <property type="project" value="UniProtKB-EC"/>
</dbReference>
<comment type="subcellular location">
    <subcellularLocation>
        <location evidence="2">Membrane</location>
    </subcellularLocation>
</comment>
<dbReference type="InterPro" id="IPR001295">
    <property type="entry name" value="Dihydroorotate_DH_CS"/>
</dbReference>
<evidence type="ECO:0000256" key="6">
    <source>
        <dbReference type="ARBA" id="ARBA00017599"/>
    </source>
</evidence>
<evidence type="ECO:0000256" key="4">
    <source>
        <dbReference type="ARBA" id="ARBA00005359"/>
    </source>
</evidence>
<dbReference type="InterPro" id="IPR050074">
    <property type="entry name" value="DHO_dehydrogenase"/>
</dbReference>
<dbReference type="PANTHER" id="PTHR48109">
    <property type="entry name" value="DIHYDROOROTATE DEHYDROGENASE (QUINONE), MITOCHONDRIAL-RELATED"/>
    <property type="match status" value="1"/>
</dbReference>
<name>A0A6A7C9Z9_9PEZI</name>
<evidence type="ECO:0000313" key="17">
    <source>
        <dbReference type="Proteomes" id="UP000799421"/>
    </source>
</evidence>
<feature type="transmembrane region" description="Helical" evidence="14">
    <location>
        <begin position="35"/>
        <end position="53"/>
    </location>
</feature>
<accession>A0A6A7C9Z9</accession>
<evidence type="ECO:0000256" key="5">
    <source>
        <dbReference type="ARBA" id="ARBA00012791"/>
    </source>
</evidence>
<evidence type="ECO:0000256" key="9">
    <source>
        <dbReference type="ARBA" id="ARBA00023002"/>
    </source>
</evidence>
<keyword evidence="17" id="KW-1185">Reference proteome</keyword>
<evidence type="ECO:0000256" key="7">
    <source>
        <dbReference type="ARBA" id="ARBA00022630"/>
    </source>
</evidence>
<dbReference type="InterPro" id="IPR005719">
    <property type="entry name" value="Dihydroorotate_DH_2"/>
</dbReference>
<dbReference type="GO" id="GO:0005743">
    <property type="term" value="C:mitochondrial inner membrane"/>
    <property type="evidence" value="ECO:0007669"/>
    <property type="project" value="TreeGrafter"/>
</dbReference>
<evidence type="ECO:0000256" key="8">
    <source>
        <dbReference type="ARBA" id="ARBA00022643"/>
    </source>
</evidence>
<organism evidence="16 17">
    <name type="scientific">Piedraia hortae CBS 480.64</name>
    <dbReference type="NCBI Taxonomy" id="1314780"/>
    <lineage>
        <taxon>Eukaryota</taxon>
        <taxon>Fungi</taxon>
        <taxon>Dikarya</taxon>
        <taxon>Ascomycota</taxon>
        <taxon>Pezizomycotina</taxon>
        <taxon>Dothideomycetes</taxon>
        <taxon>Dothideomycetidae</taxon>
        <taxon>Capnodiales</taxon>
        <taxon>Piedraiaceae</taxon>
        <taxon>Piedraia</taxon>
    </lineage>
</organism>
<dbReference type="PROSITE" id="PS00911">
    <property type="entry name" value="DHODEHASE_1"/>
    <property type="match status" value="1"/>
</dbReference>
<evidence type="ECO:0000256" key="13">
    <source>
        <dbReference type="SAM" id="MobiDB-lite"/>
    </source>
</evidence>
<dbReference type="InterPro" id="IPR013785">
    <property type="entry name" value="Aldolase_TIM"/>
</dbReference>
<dbReference type="InterPro" id="IPR005720">
    <property type="entry name" value="Dihydroorotate_DH_cat"/>
</dbReference>
<feature type="region of interest" description="Disordered" evidence="13">
    <location>
        <begin position="387"/>
        <end position="420"/>
    </location>
</feature>
<keyword evidence="7" id="KW-0285">Flavoprotein</keyword>
<proteinExistence type="inferred from homology"/>
<keyword evidence="14" id="KW-1133">Transmembrane helix</keyword>
<keyword evidence="8" id="KW-0288">FMN</keyword>
<dbReference type="Gene3D" id="3.20.20.70">
    <property type="entry name" value="Aldolase class I"/>
    <property type="match status" value="2"/>
</dbReference>
<feature type="compositionally biased region" description="Basic and acidic residues" evidence="13">
    <location>
        <begin position="406"/>
        <end position="420"/>
    </location>
</feature>
<dbReference type="Pfam" id="PF01180">
    <property type="entry name" value="DHO_dh"/>
    <property type="match status" value="2"/>
</dbReference>
<dbReference type="Proteomes" id="UP000799421">
    <property type="component" value="Unassembled WGS sequence"/>
</dbReference>
<keyword evidence="10 14" id="KW-0472">Membrane</keyword>
<evidence type="ECO:0000256" key="3">
    <source>
        <dbReference type="ARBA" id="ARBA00005161"/>
    </source>
</evidence>
<feature type="domain" description="Dihydroorotate dehydrogenase catalytic" evidence="15">
    <location>
        <begin position="421"/>
        <end position="472"/>
    </location>
</feature>
<dbReference type="UniPathway" id="UPA00070">
    <property type="reaction ID" value="UER00946"/>
</dbReference>
<feature type="domain" description="Dihydroorotate dehydrogenase catalytic" evidence="15">
    <location>
        <begin position="109"/>
        <end position="385"/>
    </location>
</feature>
<dbReference type="AlphaFoldDB" id="A0A6A7C9Z9"/>
<dbReference type="EMBL" id="MU005957">
    <property type="protein sequence ID" value="KAF2864351.1"/>
    <property type="molecule type" value="Genomic_DNA"/>
</dbReference>
<feature type="compositionally biased region" description="Polar residues" evidence="13">
    <location>
        <begin position="340"/>
        <end position="356"/>
    </location>
</feature>
<evidence type="ECO:0000256" key="14">
    <source>
        <dbReference type="SAM" id="Phobius"/>
    </source>
</evidence>
<dbReference type="GO" id="GO:0006207">
    <property type="term" value="P:'de novo' pyrimidine nucleobase biosynthetic process"/>
    <property type="evidence" value="ECO:0007669"/>
    <property type="project" value="InterPro"/>
</dbReference>
<dbReference type="CDD" id="cd04738">
    <property type="entry name" value="DHOD_2_like"/>
    <property type="match status" value="1"/>
</dbReference>
<comment type="pathway">
    <text evidence="3">Pyrimidine metabolism; UMP biosynthesis via de novo pathway; orotate from (S)-dihydroorotate (quinone route): step 1/1.</text>
</comment>
<dbReference type="FunFam" id="3.20.20.70:FF:000242">
    <property type="entry name" value="Dihydroorotate reductase PyrE"/>
    <property type="match status" value="1"/>
</dbReference>
<evidence type="ECO:0000256" key="2">
    <source>
        <dbReference type="ARBA" id="ARBA00004370"/>
    </source>
</evidence>
<sequence>MSAAVWPNRALRRGLQQQWRRHQSTRNTRSSNARFYGYSAVAALTFGAGLFYISDARASVHRWIVMPAMRMAYSDAEDAHRAAIRFLSGLWVVGLYPRERSGSKNQDISVEIFGHRLSNPLGISAGFDKNGEVPDALFAIGASIVEVGGVTPEPQEGNSRPRVFRLPDLNGLVNRYGLNSDGADIVAMRLRERVRRYALSHGFGLDEQIVIDGKTSVPPGSLQPGRLLAVQIAKNKTTPDGDVDAIAADYVRCVQKLGVYADILVVNVSSPNTPGLRDLQAVKPLTAILTAVVKAAAAVPREGSKPAVMVKVSPDESSDEQVDGICTAIRQSGVDGVIVGNTTRSRPPARSQSESRLLSEVGGYSGPQTFPRTLDLVRRYSRKLQLPPAPAPAASLGPITAPPQKDGAKGSRDDGIDPPQDKEVVIFASGGITDGRQCLQLLNAGASLCQLYTTMMYNGVGTVANMKRQIRDAVYKE</sequence>
<evidence type="ECO:0000256" key="11">
    <source>
        <dbReference type="ARBA" id="ARBA00031623"/>
    </source>
</evidence>
<dbReference type="OrthoDB" id="14784at2759"/>